<comment type="caution">
    <text evidence="3">The sequence shown here is derived from an EMBL/GenBank/DDBJ whole genome shotgun (WGS) entry which is preliminary data.</text>
</comment>
<dbReference type="InterPro" id="IPR035437">
    <property type="entry name" value="SNase_OB-fold_sf"/>
</dbReference>
<dbReference type="Pfam" id="PF00567">
    <property type="entry name" value="TUDOR"/>
    <property type="match status" value="1"/>
</dbReference>
<feature type="region of interest" description="Disordered" evidence="1">
    <location>
        <begin position="555"/>
        <end position="669"/>
    </location>
</feature>
<reference evidence="3" key="1">
    <citation type="submission" date="2024-06" db="EMBL/GenBank/DDBJ databases">
        <authorList>
            <person name="Liu X."/>
            <person name="Lenzi L."/>
            <person name="Haldenby T S."/>
            <person name="Uol C."/>
        </authorList>
    </citation>
    <scope>NUCLEOTIDE SEQUENCE</scope>
</reference>
<evidence type="ECO:0000259" key="2">
    <source>
        <dbReference type="Pfam" id="PF00567"/>
    </source>
</evidence>
<gene>
    <name evidence="3" type="ORF">CDAUBV1_LOCUS10006</name>
</gene>
<dbReference type="Gene3D" id="2.30.30.140">
    <property type="match status" value="1"/>
</dbReference>
<evidence type="ECO:0000313" key="4">
    <source>
        <dbReference type="Proteomes" id="UP001497525"/>
    </source>
</evidence>
<feature type="compositionally biased region" description="Low complexity" evidence="1">
    <location>
        <begin position="644"/>
        <end position="669"/>
    </location>
</feature>
<dbReference type="InterPro" id="IPR002999">
    <property type="entry name" value="Tudor"/>
</dbReference>
<proteinExistence type="predicted"/>
<feature type="region of interest" description="Disordered" evidence="1">
    <location>
        <begin position="130"/>
        <end position="168"/>
    </location>
</feature>
<feature type="compositionally biased region" description="Polar residues" evidence="1">
    <location>
        <begin position="608"/>
        <end position="619"/>
    </location>
</feature>
<evidence type="ECO:0000256" key="1">
    <source>
        <dbReference type="SAM" id="MobiDB-lite"/>
    </source>
</evidence>
<dbReference type="Gene3D" id="2.40.50.90">
    <property type="match status" value="1"/>
</dbReference>
<evidence type="ECO:0000313" key="3">
    <source>
        <dbReference type="EMBL" id="CAL5135899.1"/>
    </source>
</evidence>
<dbReference type="EMBL" id="CAXLJL010000268">
    <property type="protein sequence ID" value="CAL5135899.1"/>
    <property type="molecule type" value="Genomic_DNA"/>
</dbReference>
<dbReference type="AlphaFoldDB" id="A0AAV2TIB8"/>
<feature type="compositionally biased region" description="Low complexity" evidence="1">
    <location>
        <begin position="141"/>
        <end position="152"/>
    </location>
</feature>
<dbReference type="SUPFAM" id="SSF63748">
    <property type="entry name" value="Tudor/PWWP/MBT"/>
    <property type="match status" value="1"/>
</dbReference>
<name>A0AAV2TIB8_CALDB</name>
<feature type="compositionally biased region" description="Polar residues" evidence="1">
    <location>
        <begin position="153"/>
        <end position="166"/>
    </location>
</feature>
<dbReference type="Proteomes" id="UP001497525">
    <property type="component" value="Unassembled WGS sequence"/>
</dbReference>
<protein>
    <recommendedName>
        <fullName evidence="2">Tudor domain-containing protein</fullName>
    </recommendedName>
</protein>
<feature type="domain" description="Tudor" evidence="2">
    <location>
        <begin position="306"/>
        <end position="427"/>
    </location>
</feature>
<organism evidence="3 4">
    <name type="scientific">Calicophoron daubneyi</name>
    <name type="common">Rumen fluke</name>
    <name type="synonym">Paramphistomum daubneyi</name>
    <dbReference type="NCBI Taxonomy" id="300641"/>
    <lineage>
        <taxon>Eukaryota</taxon>
        <taxon>Metazoa</taxon>
        <taxon>Spiralia</taxon>
        <taxon>Lophotrochozoa</taxon>
        <taxon>Platyhelminthes</taxon>
        <taxon>Trematoda</taxon>
        <taxon>Digenea</taxon>
        <taxon>Plagiorchiida</taxon>
        <taxon>Pronocephalata</taxon>
        <taxon>Paramphistomoidea</taxon>
        <taxon>Paramphistomidae</taxon>
        <taxon>Calicophoron</taxon>
    </lineage>
</organism>
<accession>A0AAV2TIB8</accession>
<sequence length="669" mass="74355">MPVLGRFLFCSLAAVVVYTLYRRRRKLPRELHPESEKVFLTEHKSGWIPDSLAFPSEISEDSGIEECVEYKEPVISGAAKITLCASICIVQPKESTVEASEPIQVSLPASVDSLTEPALLNLDEMSPLETHTCDGVGAAPRSRSSVSSGSGSDQPLTPDSNDTASSPELPAFVNLPPGCFNDPTNDIYEGNPEEMNGTMLPKVLIPSDLWAEAVDKDIWRETFCIPAHMGGVLIGRLGKNVKELRNIWQAGFSLNTCPGRQDTLIFKLSCPVKHKDDVLQWVSRRLRMRPSRTPIGNPNQLKRYLPLGESVPVYVRSLYASKEFFITIKDEEYTKYLRMQAELDEDYAAAATFRMQLCEPVTSGTVAVVPHSQGFARALIISVYPTWPKTVFYFLLDHGTFGVVALTKLRKIRAKYMRTSFQAIHVSWAHAFPVFSDIPDIHVLRTYFSSGQTQAFAVRMETCCRASVAFGEPYPQPYSTNGLLDTLVSACNSGLYMAIPVALYPSRQCWLNGTNIPYYPFTYSAIDYSALVSFIPDEASSMDGRSVLDCQPVLNHRNRSGHENQPRQTVQGKGRPSRGGVGAPVRRPFVWHQRHMGGGRNGNPKPLSASQKENQNSSVVPEKDPSKSPEQSCNTEPRRKPLLSRNSRGSGFRGSYSRGRGYSNTRPRE</sequence>